<feature type="compositionally biased region" description="Polar residues" evidence="4">
    <location>
        <begin position="210"/>
        <end position="221"/>
    </location>
</feature>
<dbReference type="EMBL" id="FM992694">
    <property type="protein sequence ID" value="CAX40714.1"/>
    <property type="molecule type" value="Genomic_DNA"/>
</dbReference>
<feature type="compositionally biased region" description="Polar residues" evidence="4">
    <location>
        <begin position="121"/>
        <end position="153"/>
    </location>
</feature>
<feature type="compositionally biased region" description="Polar residues" evidence="4">
    <location>
        <begin position="177"/>
        <end position="196"/>
    </location>
</feature>
<feature type="region of interest" description="Disordered" evidence="4">
    <location>
        <begin position="1"/>
        <end position="323"/>
    </location>
</feature>
<dbReference type="eggNOG" id="ENOG502QYHN">
    <property type="taxonomic scope" value="Eukaryota"/>
</dbReference>
<feature type="region of interest" description="Disordered" evidence="4">
    <location>
        <begin position="389"/>
        <end position="410"/>
    </location>
</feature>
<keyword evidence="7" id="KW-1185">Reference proteome</keyword>
<evidence type="ECO:0000256" key="1">
    <source>
        <dbReference type="ARBA" id="ARBA00004245"/>
    </source>
</evidence>
<feature type="region of interest" description="Disordered" evidence="4">
    <location>
        <begin position="436"/>
        <end position="460"/>
    </location>
</feature>
<dbReference type="InterPro" id="IPR052410">
    <property type="entry name" value="DRC5"/>
</dbReference>
<feature type="region of interest" description="Disordered" evidence="4">
    <location>
        <begin position="1210"/>
        <end position="1260"/>
    </location>
</feature>
<feature type="region of interest" description="Disordered" evidence="4">
    <location>
        <begin position="1325"/>
        <end position="1347"/>
    </location>
</feature>
<evidence type="ECO:0000256" key="4">
    <source>
        <dbReference type="SAM" id="MobiDB-lite"/>
    </source>
</evidence>
<feature type="compositionally biased region" description="Polar residues" evidence="4">
    <location>
        <begin position="390"/>
        <end position="400"/>
    </location>
</feature>
<dbReference type="GeneID" id="8049069"/>
<dbReference type="PANTHER" id="PTHR24107:SF30">
    <property type="entry name" value="GLC7-INTERACTING PROTEIN 3-RELATED"/>
    <property type="match status" value="1"/>
</dbReference>
<feature type="compositionally biased region" description="Basic and acidic residues" evidence="4">
    <location>
        <begin position="92"/>
        <end position="118"/>
    </location>
</feature>
<dbReference type="VEuPathDB" id="FungiDB:CD36_71610"/>
<keyword evidence="2" id="KW-0963">Cytoplasm</keyword>
<dbReference type="RefSeq" id="XP_002421379.1">
    <property type="nucleotide sequence ID" value="XM_002421334.1"/>
</dbReference>
<dbReference type="SUPFAM" id="SSF52047">
    <property type="entry name" value="RNI-like"/>
    <property type="match status" value="1"/>
</dbReference>
<reference evidence="6 7" key="1">
    <citation type="journal article" date="2009" name="Genome Res.">
        <title>Comparative genomics of the fungal pathogens Candida dubliniensis and Candida albicans.</title>
        <authorList>
            <person name="Jackson A.P."/>
            <person name="Gamble J.A."/>
            <person name="Yeomans T."/>
            <person name="Moran G.P."/>
            <person name="Saunders D."/>
            <person name="Harris D."/>
            <person name="Aslett M."/>
            <person name="Barrell J.F."/>
            <person name="Butler G."/>
            <person name="Citiulo F."/>
            <person name="Coleman D.C."/>
            <person name="de Groot P.W.J."/>
            <person name="Goodwin T.J."/>
            <person name="Quail M.A."/>
            <person name="McQuillan J."/>
            <person name="Munro C.A."/>
            <person name="Pain A."/>
            <person name="Poulter R.T."/>
            <person name="Rajandream M.A."/>
            <person name="Renauld H."/>
            <person name="Spiering M.J."/>
            <person name="Tivey A."/>
            <person name="Gow N.A.R."/>
            <person name="Barrell B."/>
            <person name="Sullivan D.J."/>
            <person name="Berriman M."/>
        </authorList>
    </citation>
    <scope>NUCLEOTIDE SEQUENCE [LARGE SCALE GENOMIC DNA]</scope>
    <source>
        <strain evidence="7">CD36 / ATCC MYA-646 / CBS 7987 / NCPF 3949 / NRRL Y-17841</strain>
    </source>
</reference>
<keyword evidence="3" id="KW-0206">Cytoskeleton</keyword>
<comment type="subcellular location">
    <subcellularLocation>
        <location evidence="1">Cytoplasm</location>
        <location evidence="1">Cytoskeleton</location>
    </subcellularLocation>
</comment>
<dbReference type="InterPro" id="IPR032675">
    <property type="entry name" value="LRR_dom_sf"/>
</dbReference>
<name>B9WK62_CANDC</name>
<evidence type="ECO:0000313" key="7">
    <source>
        <dbReference type="Proteomes" id="UP000002605"/>
    </source>
</evidence>
<feature type="compositionally biased region" description="Low complexity" evidence="4">
    <location>
        <begin position="230"/>
        <end position="303"/>
    </location>
</feature>
<dbReference type="HOGENOM" id="CLU_007231_0_0_1"/>
<sequence>MSNKSPPLGSTATNDEKLPIDEVSSIPKNKLPLPNSNEEFATGVSNGDVDWLFRGKSKKLGKKMANNNVHKDERKHSHGNIKNSENTIPKSNETKHESNGVKSETKETKAEKSTERTTTENSTVKVPSNGQTSNVTPRQPSPKQTSSGSTNANDIPPISPKQPEKASKLNKLKIGRSRSSSASTVMPSTTTASPASNPVDPKNQPKRRSSSFNFVTPSLTSDLAYDDPALVSQLSSNSNSQNPSSPNVSRTNSKKGGLFSSLSSKFRSSTASSKQSQSHSTSTPSTTMTNGGAGSSSSAGTGSVPAKSSHLSPKFNPSLVGPVSKHNREVEDLVSLTNTLPAGSGIPIKRKSSIPGNSIFKDSFLDDASSSPSSSLNSDGGLKFFRRRSSVASTPSTHASSPRVILNKNPNRRKVPIEEISEVRLRRVTFSVDKLEHDPQQQIPSRRPKRGNVLIPQDINAPPPRLCLGISVNEPNNKDDGKSHNHSKYSDHEIALAEDSQRRAIVEAEKHAQEAHRQAKKIAQEVAGYRSHRFISIKEGGGNSNTNNDNDEDDDVEEAVDKKLANDVFVDGPLHVHEQHFEEEIESKTGEKTISLETIYTRCCHLREILPIPATLKQLKNKTAPLEVLKMLNPKPTLIDVLSFSDFIAITPINTVIFDNVTMTTEMLKNFLGSLTYNKQLEKLSLRNVCIDELGWKYLCEFLATNKTVKKLDISQQRIKPDTPDTSIRGNMNWDLFIRSLILRGGIEELVINGCKLSDAIFDKLINQAVKKSTYRLGIAGIDLNVKKSEMVTSWLTDGNSQCVGVDIAFNDLSKGQLRPFINAFNTGKVDNLVFFSLNSTNLSNIEETSELIKSLINVKTLRFLDLSSIPDIFPKIITHLDKYLPRYPNLRRIHFDLNELTSQAMGSLAGCLSKMPQLVHVSLLGNRNLSTTSAATLYGAVKQSKTLFALDLDYDLIPDQLSQRIAFYLMRNLEYTLKPSHTNTMESNPEKPEDLMYDGSLLMETAEKLLVEIEKGKKEDIKMQRIISDSVLERTRAIRKDIHKNIDTLFEQRNSGKLSFEGKENLVRFCLLDSSLEKLVTMVEEHANGLLLTPTASTDDLRSRAMSPSVTVDTIHESANELITAGPILSPHVNRKAEQSSYFPILTNNDNLTPHQVVVESNDEGRDVPIDKLTGRPVLIRSISQTSMHAKEQEIEEGEFHKFGFFIQQKESQKQQQQQHAHHQHQHQHQHHTQQIQSQNQSPSPQQGKYEDLPILNTLPSGPELRDAIMAAKGVATVTELIDRINNHRVKIDAPSQKDHHELNKSNTNTAVEDEVEVSDNASIDSTNGEDLHQLGSNGHNSSNVVDPMVSEVYDKLLNDAERVRSNRDI</sequence>
<evidence type="ECO:0000256" key="3">
    <source>
        <dbReference type="ARBA" id="ARBA00023212"/>
    </source>
</evidence>
<feature type="compositionally biased region" description="Basic residues" evidence="4">
    <location>
        <begin position="1221"/>
        <end position="1233"/>
    </location>
</feature>
<dbReference type="GO" id="GO:0005856">
    <property type="term" value="C:cytoskeleton"/>
    <property type="evidence" value="ECO:0007669"/>
    <property type="project" value="UniProtKB-SubCell"/>
</dbReference>
<feature type="compositionally biased region" description="Polar residues" evidence="4">
    <location>
        <begin position="1325"/>
        <end position="1346"/>
    </location>
</feature>
<dbReference type="Gene3D" id="3.80.10.10">
    <property type="entry name" value="Ribonuclease Inhibitor"/>
    <property type="match status" value="2"/>
</dbReference>
<dbReference type="CGD" id="CAL0000161314">
    <property type="gene designation" value="Cd36_71610"/>
</dbReference>
<dbReference type="Proteomes" id="UP000002605">
    <property type="component" value="Chromosome 7"/>
</dbReference>
<dbReference type="KEGG" id="cdu:CD36_71610"/>
<proteinExistence type="predicted"/>
<dbReference type="OrthoDB" id="8436363at2759"/>
<evidence type="ECO:0000256" key="2">
    <source>
        <dbReference type="ARBA" id="ARBA00022490"/>
    </source>
</evidence>
<gene>
    <name evidence="5" type="ordered locus">Cd36_71610</name>
    <name evidence="6" type="ORF">CD36_71610</name>
</gene>
<evidence type="ECO:0000313" key="6">
    <source>
        <dbReference type="EMBL" id="CAX40714.1"/>
    </source>
</evidence>
<protein>
    <submittedName>
        <fullName evidence="6">Glc7 interacting protein homologue, putative</fullName>
    </submittedName>
</protein>
<feature type="compositionally biased region" description="Polar residues" evidence="4">
    <location>
        <begin position="34"/>
        <end position="45"/>
    </location>
</feature>
<dbReference type="PANTHER" id="PTHR24107">
    <property type="entry name" value="YNEIN REGULATORY COMPLEX SUBUNIT 5"/>
    <property type="match status" value="1"/>
</dbReference>
<feature type="compositionally biased region" description="Low complexity" evidence="4">
    <location>
        <begin position="1234"/>
        <end position="1248"/>
    </location>
</feature>
<accession>B9WK62</accession>
<feature type="compositionally biased region" description="Polar residues" evidence="4">
    <location>
        <begin position="1"/>
        <end position="13"/>
    </location>
</feature>
<evidence type="ECO:0000313" key="5">
    <source>
        <dbReference type="CGD" id="CAL0000161314"/>
    </source>
</evidence>
<feature type="compositionally biased region" description="Polar residues" evidence="4">
    <location>
        <begin position="80"/>
        <end position="91"/>
    </location>
</feature>
<organism evidence="6 7">
    <name type="scientific">Candida dubliniensis (strain CD36 / ATCC MYA-646 / CBS 7987 / NCPF 3949 / NRRL Y-17841)</name>
    <name type="common">Yeast</name>
    <dbReference type="NCBI Taxonomy" id="573826"/>
    <lineage>
        <taxon>Eukaryota</taxon>
        <taxon>Fungi</taxon>
        <taxon>Dikarya</taxon>
        <taxon>Ascomycota</taxon>
        <taxon>Saccharomycotina</taxon>
        <taxon>Pichiomycetes</taxon>
        <taxon>Debaryomycetaceae</taxon>
        <taxon>Candida/Lodderomyces clade</taxon>
        <taxon>Candida</taxon>
    </lineage>
</organism>
<feature type="compositionally biased region" description="Low complexity" evidence="4">
    <location>
        <begin position="1210"/>
        <end position="1220"/>
    </location>
</feature>